<dbReference type="Gene3D" id="2.50.20.10">
    <property type="entry name" value="Lipoprotein localisation LolA/LolB/LppX"/>
    <property type="match status" value="1"/>
</dbReference>
<dbReference type="Gene3D" id="3.30.200.100">
    <property type="entry name" value="MucB/RseB, C-terminal domain"/>
    <property type="match status" value="1"/>
</dbReference>
<comment type="caution">
    <text evidence="3">The sequence shown here is derived from an EMBL/GenBank/DDBJ whole genome shotgun (WGS) entry which is preliminary data.</text>
</comment>
<dbReference type="InterPro" id="IPR033434">
    <property type="entry name" value="MucB/RseB_N"/>
</dbReference>
<evidence type="ECO:0000313" key="4">
    <source>
        <dbReference type="Proteomes" id="UP000256661"/>
    </source>
</evidence>
<accession>A0A3D9STL0</accession>
<keyword evidence="4" id="KW-1185">Reference proteome</keyword>
<organism evidence="3 4">
    <name type="scientific">Thermomonospora umbrina</name>
    <dbReference type="NCBI Taxonomy" id="111806"/>
    <lineage>
        <taxon>Bacteria</taxon>
        <taxon>Bacillati</taxon>
        <taxon>Actinomycetota</taxon>
        <taxon>Actinomycetes</taxon>
        <taxon>Streptosporangiales</taxon>
        <taxon>Thermomonosporaceae</taxon>
        <taxon>Thermomonospora</taxon>
    </lineage>
</organism>
<dbReference type="Pfam" id="PF03888">
    <property type="entry name" value="MucB_RseB"/>
    <property type="match status" value="1"/>
</dbReference>
<proteinExistence type="predicted"/>
<protein>
    <submittedName>
        <fullName evidence="3">MucB/RseB-like sigma(E) regulatory protein</fullName>
    </submittedName>
</protein>
<dbReference type="AlphaFoldDB" id="A0A3D9STL0"/>
<feature type="region of interest" description="Disordered" evidence="1">
    <location>
        <begin position="89"/>
        <end position="110"/>
    </location>
</feature>
<dbReference type="OrthoDB" id="7067274at2"/>
<dbReference type="RefSeq" id="WP_116021634.1">
    <property type="nucleotide sequence ID" value="NZ_QTTT01000001.1"/>
</dbReference>
<dbReference type="InterPro" id="IPR038484">
    <property type="entry name" value="MucB/RseB_C_sf"/>
</dbReference>
<dbReference type="Proteomes" id="UP000256661">
    <property type="component" value="Unassembled WGS sequence"/>
</dbReference>
<evidence type="ECO:0000259" key="2">
    <source>
        <dbReference type="Pfam" id="PF03888"/>
    </source>
</evidence>
<sequence length="366" mass="38179">MTQGFEPAPPVPLGRRGTWVVGGLATAVFIAWALAGDACAIRRADSDPEALELLRDTAAAARRTPYQGTQVRTMLTTGGPARTVVKVAHSTGGSPGAATRGTSVAGVAPSTPAAPEAFPAAAVAPGGTLSGFTPGMLALLTRNYAVVRADDGTVCGRRARVVEARRGDGSAAGRFWIDAETGLMLHRELIDDGGTVVSAAGFSELRISAPRIPMSAPSAVAAPWRSLAAAEIGALRERGWRLPRALPGGLSLVNVRLSGPAGGPVHLSYSDGLAAVSVFVQRGRLNVRRLAGWRRTVSAGRPVFRRESRGRWALWAGDGYVYTVLTDAPQVTADGVVSALPHGDTGFWGRLRRGASRIGTWANPWN</sequence>
<name>A0A3D9STL0_9ACTN</name>
<evidence type="ECO:0000313" key="3">
    <source>
        <dbReference type="EMBL" id="REE95904.1"/>
    </source>
</evidence>
<gene>
    <name evidence="3" type="ORF">DFJ69_1318</name>
</gene>
<evidence type="ECO:0000256" key="1">
    <source>
        <dbReference type="SAM" id="MobiDB-lite"/>
    </source>
</evidence>
<reference evidence="3 4" key="1">
    <citation type="submission" date="2018-08" db="EMBL/GenBank/DDBJ databases">
        <title>Sequencing the genomes of 1000 actinobacteria strains.</title>
        <authorList>
            <person name="Klenk H.-P."/>
        </authorList>
    </citation>
    <scope>NUCLEOTIDE SEQUENCE [LARGE SCALE GENOMIC DNA]</scope>
    <source>
        <strain evidence="3 4">DSM 43927</strain>
    </source>
</reference>
<feature type="domain" description="MucB/RseB N-terminal" evidence="2">
    <location>
        <begin position="136"/>
        <end position="210"/>
    </location>
</feature>
<dbReference type="EMBL" id="QTTT01000001">
    <property type="protein sequence ID" value="REE95904.1"/>
    <property type="molecule type" value="Genomic_DNA"/>
</dbReference>